<keyword evidence="2" id="KW-1185">Reference proteome</keyword>
<dbReference type="EMBL" id="QGMY01000002">
    <property type="protein sequence ID" value="PWR74486.1"/>
    <property type="molecule type" value="Genomic_DNA"/>
</dbReference>
<proteinExistence type="predicted"/>
<dbReference type="AlphaFoldDB" id="A0A2V2NA26"/>
<dbReference type="Gene3D" id="1.10.10.10">
    <property type="entry name" value="Winged helix-like DNA-binding domain superfamily/Winged helix DNA-binding domain"/>
    <property type="match status" value="1"/>
</dbReference>
<reference evidence="1 2" key="1">
    <citation type="submission" date="2018-05" db="EMBL/GenBank/DDBJ databases">
        <title>Draft genome of Methanospirillum lacunae Ki8-1.</title>
        <authorList>
            <person name="Dueholm M.S."/>
            <person name="Nielsen P.H."/>
            <person name="Bakmann L.F."/>
            <person name="Otzen D.E."/>
        </authorList>
    </citation>
    <scope>NUCLEOTIDE SEQUENCE [LARGE SCALE GENOMIC DNA]</scope>
    <source>
        <strain evidence="1 2">Ki8-1</strain>
    </source>
</reference>
<dbReference type="Proteomes" id="UP000245657">
    <property type="component" value="Unassembled WGS sequence"/>
</dbReference>
<dbReference type="InterPro" id="IPR036388">
    <property type="entry name" value="WH-like_DNA-bd_sf"/>
</dbReference>
<sequence length="110" mass="12597">MLTRAGVRQNHARVLVFLFGRSDQTSRDIERGTLLRQPEVSIAINYLIGQGWAKVASLITENKGRPVKLYQLAVTIDTILDDIKKEKEEEYTTRVDLIENVRKLVHESGY</sequence>
<evidence type="ECO:0008006" key="3">
    <source>
        <dbReference type="Google" id="ProtNLM"/>
    </source>
</evidence>
<organism evidence="1 2">
    <name type="scientific">Methanospirillum lacunae</name>
    <dbReference type="NCBI Taxonomy" id="668570"/>
    <lineage>
        <taxon>Archaea</taxon>
        <taxon>Methanobacteriati</taxon>
        <taxon>Methanobacteriota</taxon>
        <taxon>Stenosarchaea group</taxon>
        <taxon>Methanomicrobia</taxon>
        <taxon>Methanomicrobiales</taxon>
        <taxon>Methanospirillaceae</taxon>
        <taxon>Methanospirillum</taxon>
    </lineage>
</organism>
<evidence type="ECO:0000313" key="1">
    <source>
        <dbReference type="EMBL" id="PWR74486.1"/>
    </source>
</evidence>
<comment type="caution">
    <text evidence="1">The sequence shown here is derived from an EMBL/GenBank/DDBJ whole genome shotgun (WGS) entry which is preliminary data.</text>
</comment>
<name>A0A2V2NA26_9EURY</name>
<evidence type="ECO:0000313" key="2">
    <source>
        <dbReference type="Proteomes" id="UP000245657"/>
    </source>
</evidence>
<protein>
    <recommendedName>
        <fullName evidence="3">ArsR family transcriptional regulator</fullName>
    </recommendedName>
</protein>
<gene>
    <name evidence="1" type="ORF">DK846_01345</name>
</gene>
<accession>A0A2V2NA26</accession>